<dbReference type="PANTHER" id="PTHR47844">
    <property type="entry name" value="SYNTHASE CPS1, PUTATIVE (AFU_ORTHOLOGUE AFUA_7G02500)-RELATED"/>
    <property type="match status" value="1"/>
</dbReference>
<dbReference type="EMBL" id="JAPEUV010000015">
    <property type="protein sequence ID" value="KAJ4340740.1"/>
    <property type="molecule type" value="Genomic_DNA"/>
</dbReference>
<evidence type="ECO:0000313" key="9">
    <source>
        <dbReference type="EMBL" id="KAJ4340740.1"/>
    </source>
</evidence>
<evidence type="ECO:0000313" key="10">
    <source>
        <dbReference type="Proteomes" id="UP001140562"/>
    </source>
</evidence>
<evidence type="ECO:0000256" key="1">
    <source>
        <dbReference type="ARBA" id="ARBA00004370"/>
    </source>
</evidence>
<organism evidence="9 10">
    <name type="scientific">Didymella glomerata</name>
    <dbReference type="NCBI Taxonomy" id="749621"/>
    <lineage>
        <taxon>Eukaryota</taxon>
        <taxon>Fungi</taxon>
        <taxon>Dikarya</taxon>
        <taxon>Ascomycota</taxon>
        <taxon>Pezizomycotina</taxon>
        <taxon>Dothideomycetes</taxon>
        <taxon>Pleosporomycetidae</taxon>
        <taxon>Pleosporales</taxon>
        <taxon>Pleosporineae</taxon>
        <taxon>Didymellaceae</taxon>
        <taxon>Didymella</taxon>
    </lineage>
</organism>
<evidence type="ECO:0008006" key="11">
    <source>
        <dbReference type="Google" id="ProtNLM"/>
    </source>
</evidence>
<proteinExistence type="predicted"/>
<dbReference type="Proteomes" id="UP001140562">
    <property type="component" value="Unassembled WGS sequence"/>
</dbReference>
<evidence type="ECO:0000256" key="5">
    <source>
        <dbReference type="ARBA" id="ARBA00022989"/>
    </source>
</evidence>
<dbReference type="Pfam" id="PF13641">
    <property type="entry name" value="Glyco_tranf_2_3"/>
    <property type="match status" value="1"/>
</dbReference>
<dbReference type="SUPFAM" id="SSF53448">
    <property type="entry name" value="Nucleotide-diphospho-sugar transferases"/>
    <property type="match status" value="1"/>
</dbReference>
<dbReference type="OrthoDB" id="2849215at2759"/>
<name>A0A9W9C2H6_9PLEO</name>
<evidence type="ECO:0000256" key="2">
    <source>
        <dbReference type="ARBA" id="ARBA00022676"/>
    </source>
</evidence>
<reference evidence="9" key="1">
    <citation type="submission" date="2022-10" db="EMBL/GenBank/DDBJ databases">
        <title>Tapping the CABI collections for fungal endophytes: first genome assemblies for Collariella, Neodidymelliopsis, Ascochyta clinopodiicola, Didymella pomorum, Didymosphaeria variabile, Neocosmospora piperis and Neocucurbitaria cava.</title>
        <authorList>
            <person name="Hill R."/>
        </authorList>
    </citation>
    <scope>NUCLEOTIDE SEQUENCE</scope>
    <source>
        <strain evidence="9">IMI 360193</strain>
    </source>
</reference>
<dbReference type="InterPro" id="IPR052427">
    <property type="entry name" value="Glycosyltrans_GT2/GT47"/>
</dbReference>
<accession>A0A9W9C2H6</accession>
<comment type="caution">
    <text evidence="9">The sequence shown here is derived from an EMBL/GenBank/DDBJ whole genome shotgun (WGS) entry which is preliminary data.</text>
</comment>
<evidence type="ECO:0000256" key="4">
    <source>
        <dbReference type="ARBA" id="ARBA00022692"/>
    </source>
</evidence>
<evidence type="ECO:0000256" key="6">
    <source>
        <dbReference type="ARBA" id="ARBA00023136"/>
    </source>
</evidence>
<feature type="transmembrane region" description="Helical" evidence="8">
    <location>
        <begin position="392"/>
        <end position="409"/>
    </location>
</feature>
<protein>
    <recommendedName>
        <fullName evidence="11">Glycosyltransferase family 2 protein</fullName>
    </recommendedName>
</protein>
<evidence type="ECO:0000256" key="7">
    <source>
        <dbReference type="ARBA" id="ARBA00023180"/>
    </source>
</evidence>
<keyword evidence="6 8" id="KW-0472">Membrane</keyword>
<feature type="transmembrane region" description="Helical" evidence="8">
    <location>
        <begin position="20"/>
        <end position="45"/>
    </location>
</feature>
<keyword evidence="4 8" id="KW-0812">Transmembrane</keyword>
<dbReference type="InterPro" id="IPR029044">
    <property type="entry name" value="Nucleotide-diphossugar_trans"/>
</dbReference>
<gene>
    <name evidence="9" type="ORF">N0V87_002402</name>
</gene>
<dbReference type="GO" id="GO:0016020">
    <property type="term" value="C:membrane"/>
    <property type="evidence" value="ECO:0007669"/>
    <property type="project" value="UniProtKB-SubCell"/>
</dbReference>
<keyword evidence="10" id="KW-1185">Reference proteome</keyword>
<keyword evidence="2" id="KW-0328">Glycosyltransferase</keyword>
<sequence length="443" mass="51148">MGFYHYKTAITSSPFFPNKFLWSFLIVFGLRYIRVISNIVGNILYRATRIAPNPKYNASDVTVMIPTLGLNSVLSYQVAESVLAHPIAKLIIVASGPDFQHETEAFTEVISDPRVQLLHSDDAGRRRKTALAMPYIRTALMVLQDNKTIWPVSPNFPPLMMAAFEDPELGAVMPLIEARHHHHRSWKEAFYNFLGMTYLTRRNYEYRACNAIDGGLSTVPGRFGIFRTSIYADPVFQYEYLNEYVGGKGPLDADDDKFHTRWLIEHKWKMRIQSTPETTMITENGQSNRFWSQILRWTRTTWRSNPRELKHGRVWRQHPFTAISLTLWMIRVSFIHEAAMFGLLYLFCCSTGLTDHFGTSAAFLYLWVVALKFNKIAHHFRQYPKDLIFSPLYLIFGYACSFVKIYAFFTRKNTEWVTAEPVAVEEDDAEYVDEGKKVAPGAI</sequence>
<evidence type="ECO:0000256" key="8">
    <source>
        <dbReference type="SAM" id="Phobius"/>
    </source>
</evidence>
<evidence type="ECO:0000256" key="3">
    <source>
        <dbReference type="ARBA" id="ARBA00022679"/>
    </source>
</evidence>
<keyword evidence="7" id="KW-0325">Glycoprotein</keyword>
<keyword evidence="3" id="KW-0808">Transferase</keyword>
<comment type="subcellular location">
    <subcellularLocation>
        <location evidence="1">Membrane</location>
    </subcellularLocation>
</comment>
<feature type="transmembrane region" description="Helical" evidence="8">
    <location>
        <begin position="320"/>
        <end position="347"/>
    </location>
</feature>
<dbReference type="PANTHER" id="PTHR47844:SF1">
    <property type="entry name" value="EXOSTOSIN-LIKE 2"/>
    <property type="match status" value="1"/>
</dbReference>
<dbReference type="GO" id="GO:0016757">
    <property type="term" value="F:glycosyltransferase activity"/>
    <property type="evidence" value="ECO:0007669"/>
    <property type="project" value="UniProtKB-KW"/>
</dbReference>
<dbReference type="AlphaFoldDB" id="A0A9W9C2H6"/>
<keyword evidence="5 8" id="KW-1133">Transmembrane helix</keyword>